<evidence type="ECO:0000313" key="7">
    <source>
        <dbReference type="EMBL" id="KAK2103879.1"/>
    </source>
</evidence>
<evidence type="ECO:0000259" key="6">
    <source>
        <dbReference type="PROSITE" id="PS50157"/>
    </source>
</evidence>
<dbReference type="InterPro" id="IPR013087">
    <property type="entry name" value="Znf_C2H2_type"/>
</dbReference>
<dbReference type="SUPFAM" id="SSF57667">
    <property type="entry name" value="beta-beta-alpha zinc fingers"/>
    <property type="match status" value="2"/>
</dbReference>
<dbReference type="PANTHER" id="PTHR24379:SF121">
    <property type="entry name" value="C2H2-TYPE DOMAIN-CONTAINING PROTEIN"/>
    <property type="match status" value="1"/>
</dbReference>
<feature type="domain" description="C2H2-type" evidence="6">
    <location>
        <begin position="67"/>
        <end position="94"/>
    </location>
</feature>
<keyword evidence="4" id="KW-0862">Zinc</keyword>
<gene>
    <name evidence="7" type="ORF">P7K49_017735</name>
</gene>
<accession>A0ABQ9V3D8</accession>
<keyword evidence="2" id="KW-0677">Repeat</keyword>
<organism evidence="7 8">
    <name type="scientific">Saguinus oedipus</name>
    <name type="common">Cotton-top tamarin</name>
    <name type="synonym">Oedipomidas oedipus</name>
    <dbReference type="NCBI Taxonomy" id="9490"/>
    <lineage>
        <taxon>Eukaryota</taxon>
        <taxon>Metazoa</taxon>
        <taxon>Chordata</taxon>
        <taxon>Craniata</taxon>
        <taxon>Vertebrata</taxon>
        <taxon>Euteleostomi</taxon>
        <taxon>Mammalia</taxon>
        <taxon>Eutheria</taxon>
        <taxon>Euarchontoglires</taxon>
        <taxon>Primates</taxon>
        <taxon>Haplorrhini</taxon>
        <taxon>Platyrrhini</taxon>
        <taxon>Cebidae</taxon>
        <taxon>Callitrichinae</taxon>
        <taxon>Saguinus</taxon>
    </lineage>
</organism>
<comment type="caution">
    <text evidence="7">The sequence shown here is derived from an EMBL/GenBank/DDBJ whole genome shotgun (WGS) entry which is preliminary data.</text>
</comment>
<dbReference type="PROSITE" id="PS00028">
    <property type="entry name" value="ZINC_FINGER_C2H2_1"/>
    <property type="match status" value="2"/>
</dbReference>
<dbReference type="InterPro" id="IPR036236">
    <property type="entry name" value="Znf_C2H2_sf"/>
</dbReference>
<proteinExistence type="predicted"/>
<keyword evidence="8" id="KW-1185">Reference proteome</keyword>
<sequence length="186" mass="21609">MILKHKRTDSNVCRVCKESFSTNILLIEHAKIHEEDPYICKYCDYKTVIFDNLSQHIADTHFSDHLYWCEQCDVQFSSSSELYLHFQEHSCDEQYLCQFCEHETNDPEELHSHVVNEHTCKLIELSDKYNNGVEEARWHRRGDSGLQLSVKAQRVSPSRILGCDFYAHRGLKVPGVGETRDTNAAS</sequence>
<dbReference type="Proteomes" id="UP001266305">
    <property type="component" value="Unassembled WGS sequence"/>
</dbReference>
<dbReference type="PANTHER" id="PTHR24379">
    <property type="entry name" value="KRAB AND ZINC FINGER DOMAIN-CONTAINING"/>
    <property type="match status" value="1"/>
</dbReference>
<keyword evidence="3 5" id="KW-0863">Zinc-finger</keyword>
<dbReference type="Pfam" id="PF00096">
    <property type="entry name" value="zf-C2H2"/>
    <property type="match status" value="1"/>
</dbReference>
<evidence type="ECO:0000313" key="8">
    <source>
        <dbReference type="Proteomes" id="UP001266305"/>
    </source>
</evidence>
<dbReference type="PROSITE" id="PS50157">
    <property type="entry name" value="ZINC_FINGER_C2H2_2"/>
    <property type="match status" value="2"/>
</dbReference>
<dbReference type="EMBL" id="JASSZA010000008">
    <property type="protein sequence ID" value="KAK2103879.1"/>
    <property type="molecule type" value="Genomic_DNA"/>
</dbReference>
<name>A0ABQ9V3D8_SAGOE</name>
<evidence type="ECO:0000256" key="1">
    <source>
        <dbReference type="ARBA" id="ARBA00022723"/>
    </source>
</evidence>
<dbReference type="Gene3D" id="3.30.160.60">
    <property type="entry name" value="Classic Zinc Finger"/>
    <property type="match status" value="2"/>
</dbReference>
<evidence type="ECO:0000256" key="3">
    <source>
        <dbReference type="ARBA" id="ARBA00022771"/>
    </source>
</evidence>
<evidence type="ECO:0000256" key="5">
    <source>
        <dbReference type="PROSITE-ProRule" id="PRU00042"/>
    </source>
</evidence>
<protein>
    <recommendedName>
        <fullName evidence="6">C2H2-type domain-containing protein</fullName>
    </recommendedName>
</protein>
<dbReference type="SMART" id="SM00355">
    <property type="entry name" value="ZnF_C2H2"/>
    <property type="match status" value="4"/>
</dbReference>
<feature type="domain" description="C2H2-type" evidence="6">
    <location>
        <begin position="11"/>
        <end position="38"/>
    </location>
</feature>
<evidence type="ECO:0000256" key="2">
    <source>
        <dbReference type="ARBA" id="ARBA00022737"/>
    </source>
</evidence>
<keyword evidence="1" id="KW-0479">Metal-binding</keyword>
<evidence type="ECO:0000256" key="4">
    <source>
        <dbReference type="ARBA" id="ARBA00022833"/>
    </source>
</evidence>
<reference evidence="7 8" key="1">
    <citation type="submission" date="2023-05" db="EMBL/GenBank/DDBJ databases">
        <title>B98-5 Cell Line De Novo Hybrid Assembly: An Optical Mapping Approach.</title>
        <authorList>
            <person name="Kananen K."/>
            <person name="Auerbach J.A."/>
            <person name="Kautto E."/>
            <person name="Blachly J.S."/>
        </authorList>
    </citation>
    <scope>NUCLEOTIDE SEQUENCE [LARGE SCALE GENOMIC DNA]</scope>
    <source>
        <strain evidence="7">B95-8</strain>
        <tissue evidence="7">Cell line</tissue>
    </source>
</reference>